<feature type="signal peptide" evidence="2">
    <location>
        <begin position="1"/>
        <end position="18"/>
    </location>
</feature>
<dbReference type="RefSeq" id="WP_344708379.1">
    <property type="nucleotide sequence ID" value="NZ_BAAAZD010000001.1"/>
</dbReference>
<evidence type="ECO:0000313" key="4">
    <source>
        <dbReference type="Proteomes" id="UP001501310"/>
    </source>
</evidence>
<organism evidence="3 4">
    <name type="scientific">Sphingomonas humi</name>
    <dbReference type="NCBI Taxonomy" id="335630"/>
    <lineage>
        <taxon>Bacteria</taxon>
        <taxon>Pseudomonadati</taxon>
        <taxon>Pseudomonadota</taxon>
        <taxon>Alphaproteobacteria</taxon>
        <taxon>Sphingomonadales</taxon>
        <taxon>Sphingomonadaceae</taxon>
        <taxon>Sphingomonas</taxon>
    </lineage>
</organism>
<keyword evidence="1" id="KW-0472">Membrane</keyword>
<dbReference type="Proteomes" id="UP001501310">
    <property type="component" value="Unassembled WGS sequence"/>
</dbReference>
<keyword evidence="4" id="KW-1185">Reference proteome</keyword>
<feature type="chain" id="PRO_5045864356" description="Glycine zipper family protein" evidence="2">
    <location>
        <begin position="19"/>
        <end position="166"/>
    </location>
</feature>
<evidence type="ECO:0008006" key="5">
    <source>
        <dbReference type="Google" id="ProtNLM"/>
    </source>
</evidence>
<protein>
    <recommendedName>
        <fullName evidence="5">Glycine zipper family protein</fullName>
    </recommendedName>
</protein>
<feature type="transmembrane region" description="Helical" evidence="1">
    <location>
        <begin position="93"/>
        <end position="115"/>
    </location>
</feature>
<sequence length="166" mass="16677">MRSIAAFLVLSAALACSACSSRPRSFAPQLAAPASDPQAFDAAWMRCRAEVAARTDQRTGRFGSAAAGAAAGTGASLAVGAATAGTYATYGGAAAAVGATIIAAPIALVGGAWGLSKIKKTKKEKAIKAATAQCMTAAGYPVRDWRVLRKREARAIDAAAAQKPHG</sequence>
<keyword evidence="1" id="KW-0812">Transmembrane</keyword>
<reference evidence="4" key="1">
    <citation type="journal article" date="2019" name="Int. J. Syst. Evol. Microbiol.">
        <title>The Global Catalogue of Microorganisms (GCM) 10K type strain sequencing project: providing services to taxonomists for standard genome sequencing and annotation.</title>
        <authorList>
            <consortium name="The Broad Institute Genomics Platform"/>
            <consortium name="The Broad Institute Genome Sequencing Center for Infectious Disease"/>
            <person name="Wu L."/>
            <person name="Ma J."/>
        </authorList>
    </citation>
    <scope>NUCLEOTIDE SEQUENCE [LARGE SCALE GENOMIC DNA]</scope>
    <source>
        <strain evidence="4">JCM 16603</strain>
    </source>
</reference>
<proteinExistence type="predicted"/>
<comment type="caution">
    <text evidence="3">The sequence shown here is derived from an EMBL/GenBank/DDBJ whole genome shotgun (WGS) entry which is preliminary data.</text>
</comment>
<keyword evidence="2" id="KW-0732">Signal</keyword>
<keyword evidence="1" id="KW-1133">Transmembrane helix</keyword>
<dbReference type="EMBL" id="BAAAZD010000001">
    <property type="protein sequence ID" value="GAA3997062.1"/>
    <property type="molecule type" value="Genomic_DNA"/>
</dbReference>
<evidence type="ECO:0000256" key="2">
    <source>
        <dbReference type="SAM" id="SignalP"/>
    </source>
</evidence>
<accession>A0ABP7RG52</accession>
<name>A0ABP7RG52_9SPHN</name>
<evidence type="ECO:0000313" key="3">
    <source>
        <dbReference type="EMBL" id="GAA3997062.1"/>
    </source>
</evidence>
<evidence type="ECO:0000256" key="1">
    <source>
        <dbReference type="SAM" id="Phobius"/>
    </source>
</evidence>
<gene>
    <name evidence="3" type="ORF">GCM10022211_02900</name>
</gene>
<dbReference type="PROSITE" id="PS51257">
    <property type="entry name" value="PROKAR_LIPOPROTEIN"/>
    <property type="match status" value="1"/>
</dbReference>